<dbReference type="AlphaFoldDB" id="A0A8X8KR83"/>
<accession>A0A8X8KR83</accession>
<keyword evidence="2" id="KW-1185">Reference proteome</keyword>
<comment type="caution">
    <text evidence="1">The sequence shown here is derived from an EMBL/GenBank/DDBJ whole genome shotgun (WGS) entry which is preliminary data.</text>
</comment>
<dbReference type="Proteomes" id="UP000484076">
    <property type="component" value="Unassembled WGS sequence"/>
</dbReference>
<dbReference type="RefSeq" id="WP_152826400.1">
    <property type="nucleotide sequence ID" value="NZ_WHUT02000005.1"/>
</dbReference>
<evidence type="ECO:0000313" key="1">
    <source>
        <dbReference type="EMBL" id="NUB44917.1"/>
    </source>
</evidence>
<proteinExistence type="predicted"/>
<dbReference type="InterPro" id="IPR010626">
    <property type="entry name" value="DUF1217"/>
</dbReference>
<organism evidence="1 2">
    <name type="scientific">Fertoeibacter niger</name>
    <dbReference type="NCBI Taxonomy" id="2656921"/>
    <lineage>
        <taxon>Bacteria</taxon>
        <taxon>Pseudomonadati</taxon>
        <taxon>Pseudomonadota</taxon>
        <taxon>Alphaproteobacteria</taxon>
        <taxon>Rhodobacterales</taxon>
        <taxon>Paracoccaceae</taxon>
        <taxon>Fertoeibacter</taxon>
    </lineage>
</organism>
<dbReference type="InterPro" id="IPR023157">
    <property type="entry name" value="AGR-C-984p-like_sf"/>
</dbReference>
<sequence>MSFAPVVPLSGYGGWAFLKRTMESQKAAFAASPATKTDEAWFRERIGSITRAEDLVADRRLLKVALGAFGLDGGINNKFFIQKVLESRTLDTGALANRLADKQYQKLAQAFGFADFATPRTQLSDFADRILRDYGTRQFEIAVGAQNDDLRLAMHAERELPVLALSTTTQDTKWFTIMGSAPLRQVFQTAFGLPTGFGALDLDQQLATLKSRAAQVFGDSDVAQFTDPAQMETLLRRFLARSDAAAAVSPTARGAAALQLLQAGQQSAGNFLSLLR</sequence>
<name>A0A8X8KR83_9RHOB</name>
<protein>
    <submittedName>
        <fullName evidence="1">DUF1217 domain-containing protein</fullName>
    </submittedName>
</protein>
<reference evidence="1" key="1">
    <citation type="submission" date="2020-05" db="EMBL/GenBank/DDBJ databases">
        <title>Fertoebacter nigrum gen. nov., sp. nov., a new member of the family Rhodobacteraceae.</title>
        <authorList>
            <person name="Szuroczki S."/>
            <person name="Abbaszade G."/>
            <person name="Buni D."/>
            <person name="Schumann P."/>
            <person name="Toth E."/>
        </authorList>
    </citation>
    <scope>NUCLEOTIDE SEQUENCE</scope>
    <source>
        <strain evidence="1">RG-N-1a</strain>
    </source>
</reference>
<dbReference type="EMBL" id="WHUT02000005">
    <property type="protein sequence ID" value="NUB44917.1"/>
    <property type="molecule type" value="Genomic_DNA"/>
</dbReference>
<evidence type="ECO:0000313" key="2">
    <source>
        <dbReference type="Proteomes" id="UP000484076"/>
    </source>
</evidence>
<gene>
    <name evidence="1" type="ORF">GEU84_011015</name>
</gene>
<dbReference type="Gene3D" id="1.10.3700.10">
    <property type="entry name" value="AGR C 984p-like"/>
    <property type="match status" value="1"/>
</dbReference>
<dbReference type="Pfam" id="PF06748">
    <property type="entry name" value="DUF1217"/>
    <property type="match status" value="1"/>
</dbReference>
<dbReference type="SUPFAM" id="SSF158837">
    <property type="entry name" value="AGR C 984p-like"/>
    <property type="match status" value="1"/>
</dbReference>